<evidence type="ECO:0000256" key="2">
    <source>
        <dbReference type="SAM" id="SignalP"/>
    </source>
</evidence>
<gene>
    <name evidence="3" type="ORF">MTX78_01225</name>
</gene>
<evidence type="ECO:0000256" key="1">
    <source>
        <dbReference type="SAM" id="Phobius"/>
    </source>
</evidence>
<accession>A0ABY4CY85</accession>
<keyword evidence="1" id="KW-0812">Transmembrane</keyword>
<proteinExistence type="predicted"/>
<feature type="signal peptide" evidence="2">
    <location>
        <begin position="1"/>
        <end position="19"/>
    </location>
</feature>
<dbReference type="Proteomes" id="UP000831113">
    <property type="component" value="Chromosome"/>
</dbReference>
<feature type="chain" id="PRO_5046446627" evidence="2">
    <location>
        <begin position="20"/>
        <end position="196"/>
    </location>
</feature>
<evidence type="ECO:0000313" key="4">
    <source>
        <dbReference type="Proteomes" id="UP000831113"/>
    </source>
</evidence>
<dbReference type="EMBL" id="CP094669">
    <property type="protein sequence ID" value="UOG75231.1"/>
    <property type="molecule type" value="Genomic_DNA"/>
</dbReference>
<organism evidence="3 4">
    <name type="scientific">Hymenobacter tibetensis</name>
    <dbReference type="NCBI Taxonomy" id="497967"/>
    <lineage>
        <taxon>Bacteria</taxon>
        <taxon>Pseudomonadati</taxon>
        <taxon>Bacteroidota</taxon>
        <taxon>Cytophagia</taxon>
        <taxon>Cytophagales</taxon>
        <taxon>Hymenobacteraceae</taxon>
        <taxon>Hymenobacter</taxon>
    </lineage>
</organism>
<feature type="transmembrane region" description="Helical" evidence="1">
    <location>
        <begin position="171"/>
        <end position="195"/>
    </location>
</feature>
<protein>
    <submittedName>
        <fullName evidence="3">Uncharacterized protein</fullName>
    </submittedName>
</protein>
<keyword evidence="2" id="KW-0732">Signal</keyword>
<keyword evidence="4" id="KW-1185">Reference proteome</keyword>
<reference evidence="3 4" key="1">
    <citation type="submission" date="2022-03" db="EMBL/GenBank/DDBJ databases">
        <title>Hymenobactersp. isolated from the air.</title>
        <authorList>
            <person name="Won M."/>
            <person name="Kwon S.-W."/>
        </authorList>
    </citation>
    <scope>NUCLEOTIDE SEQUENCE [LARGE SCALE GENOMIC DNA]</scope>
    <source>
        <strain evidence="3 4">KACC 21982</strain>
    </source>
</reference>
<evidence type="ECO:0000313" key="3">
    <source>
        <dbReference type="EMBL" id="UOG75231.1"/>
    </source>
</evidence>
<dbReference type="RefSeq" id="WP_243799174.1">
    <property type="nucleotide sequence ID" value="NZ_CP094669.1"/>
</dbReference>
<sequence>MLRFSTVIILLLLSLSARAQDVLTKSNGEELNVKVMEITSSEVRYKRTDNPDGPLITVCRTDVFMVRYANGTKEVLHQPEVSPTTAPMSKEEAYSKGRLHARAYYKASGAFWGTYAATFLTGYGGPITGAAIAATKPPVRKLVVPEAQLLQNPYYVAGYRKQAQNKKIGSAAAGVGAGAATWSVVVLAALFTYGLH</sequence>
<keyword evidence="1" id="KW-1133">Transmembrane helix</keyword>
<keyword evidence="1" id="KW-0472">Membrane</keyword>
<name>A0ABY4CY85_9BACT</name>